<evidence type="ECO:0000313" key="3">
    <source>
        <dbReference type="Proteomes" id="UP001160148"/>
    </source>
</evidence>
<feature type="domain" description="HAT C-terminal dimerisation" evidence="1">
    <location>
        <begin position="141"/>
        <end position="220"/>
    </location>
</feature>
<dbReference type="EMBL" id="CARXXK010000001">
    <property type="protein sequence ID" value="CAI6343932.1"/>
    <property type="molecule type" value="Genomic_DNA"/>
</dbReference>
<sequence length="225" mass="25816">MELQGRSVNLRTFYSVWCKLRESLVIVTSDLAMSVLNEMNKRHSKLFDNILIYCAMYLDPSYQGILTVDAKQQAKLHLAKTWKLLGHLNHVIPANVVTETVNNPNLSDDDMDVTDRFESFLRSHSSTPTATANIPSVPSIETLLEQYDRVPYQSYKLDIMEYWTTKKHLMPELYELSKVLMAIPATQVSVERCFSGLKFILSDLRSTMSKDLVEHIMVIRGINKL</sequence>
<dbReference type="InterPro" id="IPR012337">
    <property type="entry name" value="RNaseH-like_sf"/>
</dbReference>
<dbReference type="Pfam" id="PF05699">
    <property type="entry name" value="Dimer_Tnp_hAT"/>
    <property type="match status" value="1"/>
</dbReference>
<reference evidence="2 3" key="1">
    <citation type="submission" date="2023-01" db="EMBL/GenBank/DDBJ databases">
        <authorList>
            <person name="Whitehead M."/>
        </authorList>
    </citation>
    <scope>NUCLEOTIDE SEQUENCE [LARGE SCALE GENOMIC DNA]</scope>
</reference>
<accession>A0AAV0VI33</accession>
<proteinExistence type="predicted"/>
<dbReference type="Proteomes" id="UP001160148">
    <property type="component" value="Unassembled WGS sequence"/>
</dbReference>
<dbReference type="InterPro" id="IPR008906">
    <property type="entry name" value="HATC_C_dom"/>
</dbReference>
<gene>
    <name evidence="2" type="ORF">MEUPH1_LOCUS1127</name>
</gene>
<dbReference type="SUPFAM" id="SSF53098">
    <property type="entry name" value="Ribonuclease H-like"/>
    <property type="match status" value="1"/>
</dbReference>
<evidence type="ECO:0000259" key="1">
    <source>
        <dbReference type="Pfam" id="PF05699"/>
    </source>
</evidence>
<name>A0AAV0VI33_9HEMI</name>
<dbReference type="GO" id="GO:0046983">
    <property type="term" value="F:protein dimerization activity"/>
    <property type="evidence" value="ECO:0007669"/>
    <property type="project" value="InterPro"/>
</dbReference>
<protein>
    <recommendedName>
        <fullName evidence="1">HAT C-terminal dimerisation domain-containing protein</fullName>
    </recommendedName>
</protein>
<dbReference type="AlphaFoldDB" id="A0AAV0VI33"/>
<organism evidence="2 3">
    <name type="scientific">Macrosiphum euphorbiae</name>
    <name type="common">potato aphid</name>
    <dbReference type="NCBI Taxonomy" id="13131"/>
    <lineage>
        <taxon>Eukaryota</taxon>
        <taxon>Metazoa</taxon>
        <taxon>Ecdysozoa</taxon>
        <taxon>Arthropoda</taxon>
        <taxon>Hexapoda</taxon>
        <taxon>Insecta</taxon>
        <taxon>Pterygota</taxon>
        <taxon>Neoptera</taxon>
        <taxon>Paraneoptera</taxon>
        <taxon>Hemiptera</taxon>
        <taxon>Sternorrhyncha</taxon>
        <taxon>Aphidomorpha</taxon>
        <taxon>Aphidoidea</taxon>
        <taxon>Aphididae</taxon>
        <taxon>Macrosiphini</taxon>
        <taxon>Macrosiphum</taxon>
    </lineage>
</organism>
<keyword evidence="3" id="KW-1185">Reference proteome</keyword>
<evidence type="ECO:0000313" key="2">
    <source>
        <dbReference type="EMBL" id="CAI6343932.1"/>
    </source>
</evidence>
<comment type="caution">
    <text evidence="2">The sequence shown here is derived from an EMBL/GenBank/DDBJ whole genome shotgun (WGS) entry which is preliminary data.</text>
</comment>